<dbReference type="GO" id="GO:0004222">
    <property type="term" value="F:metalloendopeptidase activity"/>
    <property type="evidence" value="ECO:0007669"/>
    <property type="project" value="UniProtKB-UniRule"/>
</dbReference>
<evidence type="ECO:0000256" key="10">
    <source>
        <dbReference type="RuleBase" id="RU361183"/>
    </source>
</evidence>
<dbReference type="Pfam" id="PF01400">
    <property type="entry name" value="Astacin"/>
    <property type="match status" value="1"/>
</dbReference>
<dbReference type="PRINTS" id="PR00480">
    <property type="entry name" value="ASTACIN"/>
</dbReference>
<dbReference type="CDD" id="cd04283">
    <property type="entry name" value="ZnMc_hatching_enzyme"/>
    <property type="match status" value="1"/>
</dbReference>
<evidence type="ECO:0000256" key="6">
    <source>
        <dbReference type="ARBA" id="ARBA00023049"/>
    </source>
</evidence>
<feature type="binding site" evidence="9">
    <location>
        <position position="172"/>
    </location>
    <ligand>
        <name>Zn(2+)</name>
        <dbReference type="ChEBI" id="CHEBI:29105"/>
        <note>catalytic</note>
    </ligand>
</feature>
<dbReference type="PROSITE" id="PS51864">
    <property type="entry name" value="ASTACIN"/>
    <property type="match status" value="1"/>
</dbReference>
<dbReference type="SUPFAM" id="SSF55486">
    <property type="entry name" value="Metalloproteases ('zincins'), catalytic domain"/>
    <property type="match status" value="1"/>
</dbReference>
<keyword evidence="2 9" id="KW-0479">Metal-binding</keyword>
<keyword evidence="1 9" id="KW-0645">Protease</keyword>
<evidence type="ECO:0000256" key="8">
    <source>
        <dbReference type="ARBA" id="ARBA00023157"/>
    </source>
</evidence>
<accession>Q90Y88</accession>
<dbReference type="EMBL" id="AB071424">
    <property type="protein sequence ID" value="BAB68514.1"/>
    <property type="molecule type" value="mRNA"/>
</dbReference>
<feature type="binding site" evidence="9">
    <location>
        <position position="176"/>
    </location>
    <ligand>
        <name>Zn(2+)</name>
        <dbReference type="ChEBI" id="CHEBI:29105"/>
        <note>catalytic</note>
    </ligand>
</feature>
<organism evidence="12">
    <name type="scientific">Anguilla japonica</name>
    <name type="common">Japanese eel</name>
    <dbReference type="NCBI Taxonomy" id="7937"/>
    <lineage>
        <taxon>Eukaryota</taxon>
        <taxon>Metazoa</taxon>
        <taxon>Chordata</taxon>
        <taxon>Craniata</taxon>
        <taxon>Vertebrata</taxon>
        <taxon>Euteleostomi</taxon>
        <taxon>Actinopterygii</taxon>
        <taxon>Neopterygii</taxon>
        <taxon>Teleostei</taxon>
        <taxon>Anguilliformes</taxon>
        <taxon>Anguillidae</taxon>
        <taxon>Anguilla</taxon>
    </lineage>
</organism>
<dbReference type="PANTHER" id="PTHR10127:SF839">
    <property type="entry name" value="HATCHING ENZYME 1.2-RELATED"/>
    <property type="match status" value="1"/>
</dbReference>
<dbReference type="MEROPS" id="M12.007"/>
<dbReference type="GO" id="GO:0006508">
    <property type="term" value="P:proteolysis"/>
    <property type="evidence" value="ECO:0007669"/>
    <property type="project" value="UniProtKB-KW"/>
</dbReference>
<keyword evidence="6 9" id="KW-0482">Metalloprotease</keyword>
<dbReference type="InterPro" id="IPR001506">
    <property type="entry name" value="Peptidase_M12A"/>
</dbReference>
<dbReference type="AlphaFoldDB" id="Q90Y88"/>
<dbReference type="InterPro" id="IPR006026">
    <property type="entry name" value="Peptidase_Metallo"/>
</dbReference>
<evidence type="ECO:0000313" key="12">
    <source>
        <dbReference type="EMBL" id="BAB68514.1"/>
    </source>
</evidence>
<dbReference type="InterPro" id="IPR034039">
    <property type="entry name" value="ZnMP_hatching_enz"/>
</dbReference>
<evidence type="ECO:0000256" key="3">
    <source>
        <dbReference type="ARBA" id="ARBA00022729"/>
    </source>
</evidence>
<dbReference type="FunFam" id="3.40.390.10:FF:000040">
    <property type="entry name" value="Metalloendopeptidase"/>
    <property type="match status" value="1"/>
</dbReference>
<reference evidence="12" key="1">
    <citation type="journal article" date="2004" name="Dev. Genes Evol.">
        <title>Structure and developmental expression of hatching enzyme genes of the Japanese eel Anguilla japonica: an aspect of the evolution of fish hatching enzyme gene.</title>
        <authorList>
            <person name="Hiroi J."/>
            <person name="Maruyama K."/>
            <person name="Kawazu K."/>
            <person name="Kaneko T."/>
            <person name="Ohtani-Kaneko R."/>
            <person name="Yasumasu S."/>
        </authorList>
    </citation>
    <scope>NUCLEOTIDE SEQUENCE</scope>
</reference>
<comment type="caution">
    <text evidence="9">Lacks conserved residue(s) required for the propagation of feature annotation.</text>
</comment>
<keyword evidence="3 10" id="KW-0732">Signal</keyword>
<proteinExistence type="evidence at transcript level"/>
<gene>
    <name evidence="12" type="primary">EHE6</name>
</gene>
<evidence type="ECO:0000256" key="2">
    <source>
        <dbReference type="ARBA" id="ARBA00022723"/>
    </source>
</evidence>
<evidence type="ECO:0000256" key="9">
    <source>
        <dbReference type="PROSITE-ProRule" id="PRU01211"/>
    </source>
</evidence>
<feature type="chain" id="PRO_5005144650" description="Metalloendopeptidase" evidence="10">
    <location>
        <begin position="20"/>
        <end position="271"/>
    </location>
</feature>
<dbReference type="SMART" id="SM00235">
    <property type="entry name" value="ZnMc"/>
    <property type="match status" value="1"/>
</dbReference>
<dbReference type="InterPro" id="IPR024079">
    <property type="entry name" value="MetalloPept_cat_dom_sf"/>
</dbReference>
<evidence type="ECO:0000259" key="11">
    <source>
        <dbReference type="PROSITE" id="PS51864"/>
    </source>
</evidence>
<keyword evidence="7" id="KW-0865">Zymogen</keyword>
<keyword evidence="4 9" id="KW-0378">Hydrolase</keyword>
<comment type="cofactor">
    <cofactor evidence="9 10">
        <name>Zn(2+)</name>
        <dbReference type="ChEBI" id="CHEBI:29105"/>
    </cofactor>
    <text evidence="9 10">Binds 1 zinc ion per subunit.</text>
</comment>
<feature type="active site" evidence="9">
    <location>
        <position position="173"/>
    </location>
</feature>
<keyword evidence="8" id="KW-1015">Disulfide bond</keyword>
<evidence type="ECO:0000256" key="4">
    <source>
        <dbReference type="ARBA" id="ARBA00022801"/>
    </source>
</evidence>
<feature type="binding site" evidence="9">
    <location>
        <position position="182"/>
    </location>
    <ligand>
        <name>Zn(2+)</name>
        <dbReference type="ChEBI" id="CHEBI:29105"/>
        <note>catalytic</note>
    </ligand>
</feature>
<evidence type="ECO:0000256" key="5">
    <source>
        <dbReference type="ARBA" id="ARBA00022833"/>
    </source>
</evidence>
<name>Q90Y88_ANGJA</name>
<dbReference type="GO" id="GO:0008270">
    <property type="term" value="F:zinc ion binding"/>
    <property type="evidence" value="ECO:0007669"/>
    <property type="project" value="UniProtKB-UniRule"/>
</dbReference>
<dbReference type="Gene3D" id="3.40.390.10">
    <property type="entry name" value="Collagenase (Catalytic Domain)"/>
    <property type="match status" value="1"/>
</dbReference>
<dbReference type="EC" id="3.4.24.-" evidence="10"/>
<feature type="signal peptide" evidence="10">
    <location>
        <begin position="1"/>
        <end position="19"/>
    </location>
</feature>
<evidence type="ECO:0000256" key="1">
    <source>
        <dbReference type="ARBA" id="ARBA00022670"/>
    </source>
</evidence>
<keyword evidence="5 9" id="KW-0862">Zinc</keyword>
<feature type="domain" description="Peptidase M12A" evidence="11">
    <location>
        <begin position="74"/>
        <end position="271"/>
    </location>
</feature>
<protein>
    <recommendedName>
        <fullName evidence="10">Metalloendopeptidase</fullName>
        <ecNumber evidence="10">3.4.24.-</ecNumber>
    </recommendedName>
</protein>
<dbReference type="PANTHER" id="PTHR10127">
    <property type="entry name" value="DISCOIDIN, CUB, EGF, LAMININ , AND ZINC METALLOPROTEASE DOMAIN CONTAINING"/>
    <property type="match status" value="1"/>
</dbReference>
<sequence>MDQRLISTILALLLSLSLAHHLEDLGSEADDSPLISIQIEDPDDVDITTSILQSNNGSSEILMEGDLIVSNTRNAMKCWNNQCLWRKSSDGLVEVPYTVSNEFSYYHKKRIENAMKTLNTETCIRFVPRSSQRDFISIESRDGCYSYLGRTGGKQVVSLARYGCVYHGIIQHELNHALGFYHEHTRSDRDEYVKINWENVAPHTIYNFQTQDTNNLNTPYDYTSIMHYGRTAFSTNGMDTITPVPNPNQSIGQRRSMSRGDILRIKKLYSC</sequence>
<evidence type="ECO:0000256" key="7">
    <source>
        <dbReference type="ARBA" id="ARBA00023145"/>
    </source>
</evidence>